<dbReference type="InterPro" id="IPR036412">
    <property type="entry name" value="HAD-like_sf"/>
</dbReference>
<dbReference type="Proteomes" id="UP000034329">
    <property type="component" value="Unassembled WGS sequence"/>
</dbReference>
<dbReference type="InterPro" id="IPR029044">
    <property type="entry name" value="Nucleotide-diphossugar_trans"/>
</dbReference>
<keyword evidence="1" id="KW-0808">Transferase</keyword>
<evidence type="ECO:0000313" key="8">
    <source>
        <dbReference type="EMBL" id="KKU10577.1"/>
    </source>
</evidence>
<organism evidence="8 9">
    <name type="scientific">Candidatus Woesebacteria bacterium GW2011_GWB1_45_5</name>
    <dbReference type="NCBI Taxonomy" id="1618581"/>
    <lineage>
        <taxon>Bacteria</taxon>
        <taxon>Candidatus Woeseibacteriota</taxon>
    </lineage>
</organism>
<dbReference type="Gene3D" id="3.40.50.1000">
    <property type="entry name" value="HAD superfamily/HAD-like"/>
    <property type="match status" value="1"/>
</dbReference>
<comment type="function">
    <text evidence="6">Catalyzes the last two sequential reactions in the de novo biosynthetic pathway for UDP-N-acetylglucosamine (UDP-GlcNAc). The C-terminal domain catalyzes the transfer of acetyl group from acetyl coenzyme A to glucosamine-1-phosphate (GlcN-1-P) to produce N-acetylglucosamine-1-phosphate (GlcNAc-1-P), which is converted into UDP-GlcNAc by the transfer of uridine 5-monophosphate (from uridine 5-triphosphate), a reaction catalyzed by the N-terminal domain.</text>
</comment>
<evidence type="ECO:0000256" key="3">
    <source>
        <dbReference type="ARBA" id="ARBA00023315"/>
    </source>
</evidence>
<dbReference type="GO" id="GO:0003977">
    <property type="term" value="F:UDP-N-acetylglucosamine diphosphorylase activity"/>
    <property type="evidence" value="ECO:0007669"/>
    <property type="project" value="UniProtKB-EC"/>
</dbReference>
<keyword evidence="3" id="KW-0012">Acyltransferase</keyword>
<evidence type="ECO:0000256" key="5">
    <source>
        <dbReference type="ARBA" id="ARBA00048493"/>
    </source>
</evidence>
<evidence type="ECO:0000256" key="2">
    <source>
        <dbReference type="ARBA" id="ARBA00022695"/>
    </source>
</evidence>
<dbReference type="InterPro" id="IPR050065">
    <property type="entry name" value="GlmU-like"/>
</dbReference>
<dbReference type="InterPro" id="IPR023214">
    <property type="entry name" value="HAD_sf"/>
</dbReference>
<dbReference type="SUPFAM" id="SSF53448">
    <property type="entry name" value="Nucleotide-diphospho-sugar transferases"/>
    <property type="match status" value="1"/>
</dbReference>
<dbReference type="EMBL" id="LCLA01000008">
    <property type="protein sequence ID" value="KKU10577.1"/>
    <property type="molecule type" value="Genomic_DNA"/>
</dbReference>
<protein>
    <submittedName>
        <fullName evidence="8">Bifunctional protein GlmU</fullName>
    </submittedName>
</protein>
<dbReference type="Gene3D" id="1.10.286.50">
    <property type="match status" value="1"/>
</dbReference>
<dbReference type="SUPFAM" id="SSF56784">
    <property type="entry name" value="HAD-like"/>
    <property type="match status" value="1"/>
</dbReference>
<evidence type="ECO:0000313" key="9">
    <source>
        <dbReference type="Proteomes" id="UP000034329"/>
    </source>
</evidence>
<dbReference type="PANTHER" id="PTHR43584:SF3">
    <property type="entry name" value="BIFUNCTIONAL PROTEIN GLMU"/>
    <property type="match status" value="1"/>
</dbReference>
<evidence type="ECO:0000256" key="6">
    <source>
        <dbReference type="ARBA" id="ARBA00049628"/>
    </source>
</evidence>
<dbReference type="CDD" id="cd02540">
    <property type="entry name" value="GT2_GlmU_N_bac"/>
    <property type="match status" value="1"/>
</dbReference>
<comment type="caution">
    <text evidence="8">The sequence shown here is derived from an EMBL/GenBank/DDBJ whole genome shotgun (WGS) entry which is preliminary data.</text>
</comment>
<dbReference type="Pfam" id="PF00483">
    <property type="entry name" value="NTP_transferase"/>
    <property type="match status" value="1"/>
</dbReference>
<reference evidence="8 9" key="1">
    <citation type="journal article" date="2015" name="Nature">
        <title>rRNA introns, odd ribosomes, and small enigmatic genomes across a large radiation of phyla.</title>
        <authorList>
            <person name="Brown C.T."/>
            <person name="Hug L.A."/>
            <person name="Thomas B.C."/>
            <person name="Sharon I."/>
            <person name="Castelle C.J."/>
            <person name="Singh A."/>
            <person name="Wilkins M.J."/>
            <person name="Williams K.H."/>
            <person name="Banfield J.F."/>
        </authorList>
    </citation>
    <scope>NUCLEOTIDE SEQUENCE [LARGE SCALE GENOMIC DNA]</scope>
</reference>
<dbReference type="GO" id="GO:0019134">
    <property type="term" value="F:glucosamine-1-phosphate N-acetyltransferase activity"/>
    <property type="evidence" value="ECO:0007669"/>
    <property type="project" value="UniProtKB-EC"/>
</dbReference>
<evidence type="ECO:0000256" key="1">
    <source>
        <dbReference type="ARBA" id="ARBA00022679"/>
    </source>
</evidence>
<sequence length="480" mass="53969">MGNGLNSVAAVVLAGGKGTRIGQHLPKVLYPVVGRPMLHYTLRIIEEIPVPEIYMVVGFRAIDVKGSLRNKKIKFVYQKEQLGTAQAVSLAVKEVSPDTKDVIVFNGDDSAFFEPSTLRKFMESHKVFGAPVSLITVKMPNPRGLGRIIRNEENEITGIVEEKDATESEREIKEVNTGCFIFDKEWLTGALPAVEKNQSGEYYLTDLIGIAVKAGEKINAFLLNDAGEWLSVNTQEELEEADKKMLEKLIKQKSGVKTVFILDADNTLLDTEAIKKLISSKLVPELLNKFEPAKDPSMAVKVFWDEYDRTREELKYVSIPDFSENFAKRVGDESLAPAIKEMFYGLPFNDFLLEGAGDLVKLIGPQGEVIIFTDGDLAYQPMKVKNLSFSGEVDEIFVYEDKMGKIPDIIRIYKNARKFVFDDKVTVLEEFKRMDENAITVHLKQGSYKDLPPKDEKFRADFEAASTREALNLVKNNFTK</sequence>
<name>A0A0G1MR25_9BACT</name>
<comment type="catalytic activity">
    <reaction evidence="5">
        <text>N-acetyl-alpha-D-glucosamine 1-phosphate + UTP + H(+) = UDP-N-acetyl-alpha-D-glucosamine + diphosphate</text>
        <dbReference type="Rhea" id="RHEA:13509"/>
        <dbReference type="ChEBI" id="CHEBI:15378"/>
        <dbReference type="ChEBI" id="CHEBI:33019"/>
        <dbReference type="ChEBI" id="CHEBI:46398"/>
        <dbReference type="ChEBI" id="CHEBI:57705"/>
        <dbReference type="ChEBI" id="CHEBI:57776"/>
        <dbReference type="EC" id="2.7.7.23"/>
    </reaction>
</comment>
<feature type="domain" description="Nucleotidyl transferase" evidence="7">
    <location>
        <begin position="10"/>
        <end position="246"/>
    </location>
</feature>
<keyword evidence="2" id="KW-0548">Nucleotidyltransferase</keyword>
<gene>
    <name evidence="8" type="ORF">UX13_C0008G0003</name>
</gene>
<dbReference type="PANTHER" id="PTHR43584">
    <property type="entry name" value="NUCLEOTIDYL TRANSFERASE"/>
    <property type="match status" value="1"/>
</dbReference>
<dbReference type="AlphaFoldDB" id="A0A0G1MR25"/>
<evidence type="ECO:0000256" key="4">
    <source>
        <dbReference type="ARBA" id="ARBA00048247"/>
    </source>
</evidence>
<proteinExistence type="predicted"/>
<dbReference type="InterPro" id="IPR005835">
    <property type="entry name" value="NTP_transferase_dom"/>
</dbReference>
<comment type="catalytic activity">
    <reaction evidence="4">
        <text>alpha-D-glucosamine 1-phosphate + acetyl-CoA = N-acetyl-alpha-D-glucosamine 1-phosphate + CoA + H(+)</text>
        <dbReference type="Rhea" id="RHEA:13725"/>
        <dbReference type="ChEBI" id="CHEBI:15378"/>
        <dbReference type="ChEBI" id="CHEBI:57287"/>
        <dbReference type="ChEBI" id="CHEBI:57288"/>
        <dbReference type="ChEBI" id="CHEBI:57776"/>
        <dbReference type="ChEBI" id="CHEBI:58516"/>
        <dbReference type="EC" id="2.3.1.157"/>
    </reaction>
</comment>
<dbReference type="Gene3D" id="3.90.550.10">
    <property type="entry name" value="Spore Coat Polysaccharide Biosynthesis Protein SpsA, Chain A"/>
    <property type="match status" value="1"/>
</dbReference>
<dbReference type="PATRIC" id="fig|1618581.3.peg.147"/>
<evidence type="ECO:0000259" key="7">
    <source>
        <dbReference type="Pfam" id="PF00483"/>
    </source>
</evidence>
<accession>A0A0G1MR25</accession>